<dbReference type="Proteomes" id="UP001317822">
    <property type="component" value="Chromosome"/>
</dbReference>
<evidence type="ECO:0000256" key="13">
    <source>
        <dbReference type="ARBA" id="ARBA00023237"/>
    </source>
</evidence>
<keyword evidence="7" id="KW-0732">Signal</keyword>
<keyword evidence="13" id="KW-0998">Cell outer membrane</keyword>
<evidence type="ECO:0000256" key="12">
    <source>
        <dbReference type="ARBA" id="ARBA00023139"/>
    </source>
</evidence>
<feature type="domain" description="SLBB" evidence="16">
    <location>
        <begin position="166"/>
        <end position="241"/>
    </location>
</feature>
<reference evidence="17 18" key="1">
    <citation type="journal article" date="2023" name="Int. J. Syst. Evol. Microbiol.">
        <title>Physiological and genomic analyses of cobalamin (vitamin B12)-auxotrophy of Lysobacter auxotrophicus sp. nov., a methionine-auxotrophic chitinolytic bacterium isolated from chitin-treated soil.</title>
        <authorList>
            <person name="Saito A."/>
            <person name="Dohra H."/>
            <person name="Hamada M."/>
            <person name="Moriuchi R."/>
            <person name="Kotsuchibashi Y."/>
            <person name="Mori K."/>
        </authorList>
    </citation>
    <scope>NUCLEOTIDE SEQUENCE [LARGE SCALE GENOMIC DNA]</scope>
    <source>
        <strain evidence="17 18">5-21a</strain>
    </source>
</reference>
<keyword evidence="9" id="KW-0406">Ion transport</keyword>
<dbReference type="Pfam" id="PF22461">
    <property type="entry name" value="SLBB_2"/>
    <property type="match status" value="2"/>
</dbReference>
<protein>
    <submittedName>
        <fullName evidence="17">Polysaccharide biosynthesis/export family protein</fullName>
    </submittedName>
</protein>
<dbReference type="PROSITE" id="PS51257">
    <property type="entry name" value="PROKAR_LIPOPROTEIN"/>
    <property type="match status" value="1"/>
</dbReference>
<dbReference type="InterPro" id="IPR049712">
    <property type="entry name" value="Poly_export"/>
</dbReference>
<evidence type="ECO:0000313" key="18">
    <source>
        <dbReference type="Proteomes" id="UP001317822"/>
    </source>
</evidence>
<dbReference type="InterPro" id="IPR003715">
    <property type="entry name" value="Poly_export_N"/>
</dbReference>
<evidence type="ECO:0000256" key="10">
    <source>
        <dbReference type="ARBA" id="ARBA00023114"/>
    </source>
</evidence>
<keyword evidence="8" id="KW-0625">Polysaccharide transport</keyword>
<keyword evidence="14" id="KW-0449">Lipoprotein</keyword>
<keyword evidence="4" id="KW-1134">Transmembrane beta strand</keyword>
<evidence type="ECO:0000256" key="2">
    <source>
        <dbReference type="ARBA" id="ARBA00009450"/>
    </source>
</evidence>
<dbReference type="Pfam" id="PF02563">
    <property type="entry name" value="Poly_export"/>
    <property type="match status" value="1"/>
</dbReference>
<dbReference type="PANTHER" id="PTHR33619">
    <property type="entry name" value="POLYSACCHARIDE EXPORT PROTEIN GFCE-RELATED"/>
    <property type="match status" value="1"/>
</dbReference>
<dbReference type="RefSeq" id="WP_281779025.1">
    <property type="nucleotide sequence ID" value="NZ_AP027041.1"/>
</dbReference>
<dbReference type="InterPro" id="IPR054765">
    <property type="entry name" value="SLBB_dom"/>
</dbReference>
<comment type="similarity">
    <text evidence="2">Belongs to the BexD/CtrA/VexA family.</text>
</comment>
<accession>A0ABN6ULB0</accession>
<keyword evidence="11" id="KW-0472">Membrane</keyword>
<feature type="domain" description="Polysaccharide export protein N-terminal" evidence="15">
    <location>
        <begin position="77"/>
        <end position="160"/>
    </location>
</feature>
<evidence type="ECO:0000256" key="14">
    <source>
        <dbReference type="ARBA" id="ARBA00023288"/>
    </source>
</evidence>
<evidence type="ECO:0000256" key="8">
    <source>
        <dbReference type="ARBA" id="ARBA00023047"/>
    </source>
</evidence>
<dbReference type="Gene3D" id="3.10.560.10">
    <property type="entry name" value="Outer membrane lipoprotein wza domain like"/>
    <property type="match status" value="2"/>
</dbReference>
<name>A0ABN6ULB0_9GAMM</name>
<dbReference type="Gene3D" id="3.30.1950.10">
    <property type="entry name" value="wza like domain"/>
    <property type="match status" value="1"/>
</dbReference>
<evidence type="ECO:0000256" key="6">
    <source>
        <dbReference type="ARBA" id="ARBA00022692"/>
    </source>
</evidence>
<evidence type="ECO:0000313" key="17">
    <source>
        <dbReference type="EMBL" id="BDU17060.1"/>
    </source>
</evidence>
<organism evidence="17 18">
    <name type="scientific">Lysobacter auxotrophicus</name>
    <dbReference type="NCBI Taxonomy" id="2992573"/>
    <lineage>
        <taxon>Bacteria</taxon>
        <taxon>Pseudomonadati</taxon>
        <taxon>Pseudomonadota</taxon>
        <taxon>Gammaproteobacteria</taxon>
        <taxon>Lysobacterales</taxon>
        <taxon>Lysobacteraceae</taxon>
        <taxon>Lysobacter</taxon>
    </lineage>
</organism>
<proteinExistence type="inferred from homology"/>
<keyword evidence="6" id="KW-0812">Transmembrane</keyword>
<evidence type="ECO:0000256" key="9">
    <source>
        <dbReference type="ARBA" id="ARBA00023065"/>
    </source>
</evidence>
<dbReference type="PANTHER" id="PTHR33619:SF3">
    <property type="entry name" value="POLYSACCHARIDE EXPORT PROTEIN GFCE-RELATED"/>
    <property type="match status" value="1"/>
</dbReference>
<evidence type="ECO:0000256" key="5">
    <source>
        <dbReference type="ARBA" id="ARBA00022597"/>
    </source>
</evidence>
<keyword evidence="12" id="KW-0564">Palmitate</keyword>
<keyword evidence="18" id="KW-1185">Reference proteome</keyword>
<evidence type="ECO:0000259" key="16">
    <source>
        <dbReference type="Pfam" id="PF22461"/>
    </source>
</evidence>
<keyword evidence="5" id="KW-0762">Sugar transport</keyword>
<evidence type="ECO:0000256" key="1">
    <source>
        <dbReference type="ARBA" id="ARBA00004571"/>
    </source>
</evidence>
<evidence type="ECO:0000256" key="4">
    <source>
        <dbReference type="ARBA" id="ARBA00022452"/>
    </source>
</evidence>
<evidence type="ECO:0000256" key="7">
    <source>
        <dbReference type="ARBA" id="ARBA00022729"/>
    </source>
</evidence>
<gene>
    <name evidence="17" type="ORF">LA521A_22610</name>
</gene>
<comment type="subcellular location">
    <subcellularLocation>
        <location evidence="1">Cell outer membrane</location>
        <topology evidence="1">Multi-pass membrane protein</topology>
    </subcellularLocation>
</comment>
<evidence type="ECO:0000256" key="11">
    <source>
        <dbReference type="ARBA" id="ARBA00023136"/>
    </source>
</evidence>
<feature type="domain" description="SLBB" evidence="16">
    <location>
        <begin position="249"/>
        <end position="340"/>
    </location>
</feature>
<evidence type="ECO:0000259" key="15">
    <source>
        <dbReference type="Pfam" id="PF02563"/>
    </source>
</evidence>
<keyword evidence="10" id="KW-0626">Porin</keyword>
<keyword evidence="3" id="KW-0813">Transport</keyword>
<evidence type="ECO:0000256" key="3">
    <source>
        <dbReference type="ARBA" id="ARBA00022448"/>
    </source>
</evidence>
<sequence length="374" mass="40232">MPRQEPEGHALKTLTLACSVAIATVITGCTGQQMTRGGIQDSRFIGGEVKMVPITAEVVSAPAPKAVVPQELLSFQGETYKIQPGDTLIVTVWDHPELTTPAGNQQQAVTNGRLVQPDGTFYFPYAGKLNVTGMTIEDLRSTLTSRLAKYLTNPQLDVNVVGFGSRVALQGAFVDTTPQDVTTVPMTLSQVVGRARIDVAQADLSGLVLTRDGRNYNLDLDALNRDGNVAQDIYLKPGDRLFLPFNDRKEVYVIGEVARPQALTFKTTDVTLTQALGRAGGLNPITSKGEAVYVIRGLEDMGTPQATQGAATVYQLDAKSPVAFALGDKFRLKPGDVVWVGPAGVTRWNRFLSQLLPLSSLVTNAASAQYDLTR</sequence>
<dbReference type="EMBL" id="AP027041">
    <property type="protein sequence ID" value="BDU17060.1"/>
    <property type="molecule type" value="Genomic_DNA"/>
</dbReference>